<accession>A0A5B0WT12</accession>
<protein>
    <submittedName>
        <fullName evidence="2">Class I SAM-dependent methyltransferase</fullName>
    </submittedName>
</protein>
<evidence type="ECO:0000313" key="3">
    <source>
        <dbReference type="Proteomes" id="UP000323708"/>
    </source>
</evidence>
<organism evidence="2 3">
    <name type="scientific">Pseudohalioglobus sediminis</name>
    <dbReference type="NCBI Taxonomy" id="2606449"/>
    <lineage>
        <taxon>Bacteria</taxon>
        <taxon>Pseudomonadati</taxon>
        <taxon>Pseudomonadota</taxon>
        <taxon>Gammaproteobacteria</taxon>
        <taxon>Cellvibrionales</taxon>
        <taxon>Halieaceae</taxon>
        <taxon>Pseudohalioglobus</taxon>
    </lineage>
</organism>
<reference evidence="2 3" key="1">
    <citation type="submission" date="2019-09" db="EMBL/GenBank/DDBJ databases">
        <authorList>
            <person name="Chen X.-Y."/>
        </authorList>
    </citation>
    <scope>NUCLEOTIDE SEQUENCE [LARGE SCALE GENOMIC DNA]</scope>
    <source>
        <strain evidence="2 3">NY5</strain>
    </source>
</reference>
<feature type="domain" description="Methyltransferase type 11" evidence="1">
    <location>
        <begin position="60"/>
        <end position="151"/>
    </location>
</feature>
<gene>
    <name evidence="2" type="ORF">F0M18_13430</name>
</gene>
<proteinExistence type="predicted"/>
<dbReference type="RefSeq" id="WP_149611962.1">
    <property type="nucleotide sequence ID" value="NZ_VTUX01000006.1"/>
</dbReference>
<comment type="caution">
    <text evidence="2">The sequence shown here is derived from an EMBL/GenBank/DDBJ whole genome shotgun (WGS) entry which is preliminary data.</text>
</comment>
<evidence type="ECO:0000313" key="2">
    <source>
        <dbReference type="EMBL" id="KAA1190063.1"/>
    </source>
</evidence>
<dbReference type="EMBL" id="VTUX01000006">
    <property type="protein sequence ID" value="KAA1190063.1"/>
    <property type="molecule type" value="Genomic_DNA"/>
</dbReference>
<dbReference type="SUPFAM" id="SSF53335">
    <property type="entry name" value="S-adenosyl-L-methionine-dependent methyltransferases"/>
    <property type="match status" value="1"/>
</dbReference>
<dbReference type="GO" id="GO:0032259">
    <property type="term" value="P:methylation"/>
    <property type="evidence" value="ECO:0007669"/>
    <property type="project" value="UniProtKB-KW"/>
</dbReference>
<keyword evidence="2" id="KW-0808">Transferase</keyword>
<sequence length="270" mass="30996">MKPETTVKPSAEDIQREYFNRLLDKYEAHYDDPTSQLYRRRFIFEPMFEGLDFSGKHVLEAMCGSGPTTAYLLERGARVTGLDVSDSAVASFEARWPGCRGIRASIFDSQLEDASFDMVIVQAGLHHLHPRLNDALEELYRILKPGGYFCFSEPHRGSLYDGARNLWYRFDRDIFAENEESVDVEAMSEQFHGRFVCEKTHYLGSVAYFLVAQSMVLRIPLWAKKYYAPAAFFLERLFSPLMGKRTAPLVACRWRKCDQPRQLDGSEAAS</sequence>
<name>A0A5B0WT12_9GAMM</name>
<dbReference type="GO" id="GO:0008757">
    <property type="term" value="F:S-adenosylmethionine-dependent methyltransferase activity"/>
    <property type="evidence" value="ECO:0007669"/>
    <property type="project" value="InterPro"/>
</dbReference>
<dbReference type="InterPro" id="IPR013216">
    <property type="entry name" value="Methyltransf_11"/>
</dbReference>
<dbReference type="PANTHER" id="PTHR42912">
    <property type="entry name" value="METHYLTRANSFERASE"/>
    <property type="match status" value="1"/>
</dbReference>
<keyword evidence="3" id="KW-1185">Reference proteome</keyword>
<dbReference type="AlphaFoldDB" id="A0A5B0WT12"/>
<dbReference type="InterPro" id="IPR050508">
    <property type="entry name" value="Methyltransf_Superfamily"/>
</dbReference>
<evidence type="ECO:0000259" key="1">
    <source>
        <dbReference type="Pfam" id="PF08241"/>
    </source>
</evidence>
<dbReference type="InterPro" id="IPR029063">
    <property type="entry name" value="SAM-dependent_MTases_sf"/>
</dbReference>
<dbReference type="Pfam" id="PF08241">
    <property type="entry name" value="Methyltransf_11"/>
    <property type="match status" value="1"/>
</dbReference>
<dbReference type="Proteomes" id="UP000323708">
    <property type="component" value="Unassembled WGS sequence"/>
</dbReference>
<keyword evidence="2" id="KW-0489">Methyltransferase</keyword>
<dbReference type="CDD" id="cd02440">
    <property type="entry name" value="AdoMet_MTases"/>
    <property type="match status" value="1"/>
</dbReference>
<dbReference type="Gene3D" id="3.40.50.150">
    <property type="entry name" value="Vaccinia Virus protein VP39"/>
    <property type="match status" value="1"/>
</dbReference>